<dbReference type="Pfam" id="PF00107">
    <property type="entry name" value="ADH_zinc_N"/>
    <property type="match status" value="1"/>
</dbReference>
<dbReference type="EMBL" id="KV878210">
    <property type="protein sequence ID" value="OJJ38171.1"/>
    <property type="molecule type" value="Genomic_DNA"/>
</dbReference>
<evidence type="ECO:0000259" key="6">
    <source>
        <dbReference type="SMART" id="SM00829"/>
    </source>
</evidence>
<dbReference type="PANTHER" id="PTHR42683">
    <property type="entry name" value="ALDEHYDE REDUCTASE"/>
    <property type="match status" value="1"/>
</dbReference>
<dbReference type="GO" id="GO:0008270">
    <property type="term" value="F:zinc ion binding"/>
    <property type="evidence" value="ECO:0007669"/>
    <property type="project" value="InterPro"/>
</dbReference>
<dbReference type="SUPFAM" id="SSF51735">
    <property type="entry name" value="NAD(P)-binding Rossmann-fold domains"/>
    <property type="match status" value="1"/>
</dbReference>
<dbReference type="InterPro" id="IPR002328">
    <property type="entry name" value="ADH_Zn_CS"/>
</dbReference>
<dbReference type="SMART" id="SM00829">
    <property type="entry name" value="PKS_ER"/>
    <property type="match status" value="1"/>
</dbReference>
<keyword evidence="8" id="KW-1185">Reference proteome</keyword>
<keyword evidence="4" id="KW-0560">Oxidoreductase</keyword>
<name>A0A1L9RT85_ASPWE</name>
<dbReference type="STRING" id="1073089.A0A1L9RT85"/>
<dbReference type="InterPro" id="IPR013154">
    <property type="entry name" value="ADH-like_N"/>
</dbReference>
<keyword evidence="3 5" id="KW-0862">Zinc</keyword>
<evidence type="ECO:0000313" key="7">
    <source>
        <dbReference type="EMBL" id="OJJ38171.1"/>
    </source>
</evidence>
<gene>
    <name evidence="7" type="ORF">ASPWEDRAFT_168101</name>
</gene>
<dbReference type="Gene3D" id="3.40.50.720">
    <property type="entry name" value="NAD(P)-binding Rossmann-like Domain"/>
    <property type="match status" value="1"/>
</dbReference>
<feature type="domain" description="Enoyl reductase (ER)" evidence="6">
    <location>
        <begin position="10"/>
        <end position="329"/>
    </location>
</feature>
<protein>
    <recommendedName>
        <fullName evidence="6">Enoyl reductase (ER) domain-containing protein</fullName>
    </recommendedName>
</protein>
<keyword evidence="2 5" id="KW-0479">Metal-binding</keyword>
<accession>A0A1L9RT85</accession>
<dbReference type="OrthoDB" id="1879366at2759"/>
<comment type="cofactor">
    <cofactor evidence="1 5">
        <name>Zn(2+)</name>
        <dbReference type="ChEBI" id="CHEBI:29105"/>
    </cofactor>
</comment>
<evidence type="ECO:0000256" key="3">
    <source>
        <dbReference type="ARBA" id="ARBA00022833"/>
    </source>
</evidence>
<proteinExistence type="inferred from homology"/>
<evidence type="ECO:0000256" key="1">
    <source>
        <dbReference type="ARBA" id="ARBA00001947"/>
    </source>
</evidence>
<sequence length="332" mass="36053">MSVTYEVFRGSAEGRIISDKTTQTLEHNEVFIETTHSGLCGTDEHYLTSGQVLGHEGIGIIKAAGPGVSSVKVGDRVGFGYTHSICASCDNCATGWDQYCRNQKQYGFHDFDNGTFSYGAVWDAHCVYPIPEGYDSIHAAPLMCAGATVWTVLTEYGIRATDRVAVMGIGGLGHVAIKLAAAMGCHVVVLSSSESKRQEAMEFGASEYHVFRSGDAAPKDFKPVNHLLLCGSASIDYSSLVPLMNTHGNIYPLTVSFDASPIPLLELNWRGVRIQGSLVASRHSIRDLLEFAARKNITPTVMTFPLNPAGIEEAMQVLRDGKMRYRGVLVRN</sequence>
<dbReference type="InterPro" id="IPR047109">
    <property type="entry name" value="CAD-like"/>
</dbReference>
<evidence type="ECO:0000256" key="5">
    <source>
        <dbReference type="RuleBase" id="RU361277"/>
    </source>
</evidence>
<dbReference type="InterPro" id="IPR011032">
    <property type="entry name" value="GroES-like_sf"/>
</dbReference>
<dbReference type="RefSeq" id="XP_040691847.1">
    <property type="nucleotide sequence ID" value="XM_040830255.1"/>
</dbReference>
<dbReference type="PROSITE" id="PS00059">
    <property type="entry name" value="ADH_ZINC"/>
    <property type="match status" value="1"/>
</dbReference>
<dbReference type="InterPro" id="IPR013149">
    <property type="entry name" value="ADH-like_C"/>
</dbReference>
<reference evidence="8" key="1">
    <citation type="journal article" date="2017" name="Genome Biol.">
        <title>Comparative genomics reveals high biological diversity and specific adaptations in the industrially and medically important fungal genus Aspergillus.</title>
        <authorList>
            <person name="de Vries R.P."/>
            <person name="Riley R."/>
            <person name="Wiebenga A."/>
            <person name="Aguilar-Osorio G."/>
            <person name="Amillis S."/>
            <person name="Uchima C.A."/>
            <person name="Anderluh G."/>
            <person name="Asadollahi M."/>
            <person name="Askin M."/>
            <person name="Barry K."/>
            <person name="Battaglia E."/>
            <person name="Bayram O."/>
            <person name="Benocci T."/>
            <person name="Braus-Stromeyer S.A."/>
            <person name="Caldana C."/>
            <person name="Canovas D."/>
            <person name="Cerqueira G.C."/>
            <person name="Chen F."/>
            <person name="Chen W."/>
            <person name="Choi C."/>
            <person name="Clum A."/>
            <person name="Dos Santos R.A."/>
            <person name="Damasio A.R."/>
            <person name="Diallinas G."/>
            <person name="Emri T."/>
            <person name="Fekete E."/>
            <person name="Flipphi M."/>
            <person name="Freyberg S."/>
            <person name="Gallo A."/>
            <person name="Gournas C."/>
            <person name="Habgood R."/>
            <person name="Hainaut M."/>
            <person name="Harispe M.L."/>
            <person name="Henrissat B."/>
            <person name="Hilden K.S."/>
            <person name="Hope R."/>
            <person name="Hossain A."/>
            <person name="Karabika E."/>
            <person name="Karaffa L."/>
            <person name="Karanyi Z."/>
            <person name="Krasevec N."/>
            <person name="Kuo A."/>
            <person name="Kusch H."/>
            <person name="LaButti K."/>
            <person name="Lagendijk E.L."/>
            <person name="Lapidus A."/>
            <person name="Levasseur A."/>
            <person name="Lindquist E."/>
            <person name="Lipzen A."/>
            <person name="Logrieco A.F."/>
            <person name="MacCabe A."/>
            <person name="Maekelae M.R."/>
            <person name="Malavazi I."/>
            <person name="Melin P."/>
            <person name="Meyer V."/>
            <person name="Mielnichuk N."/>
            <person name="Miskei M."/>
            <person name="Molnar A.P."/>
            <person name="Mule G."/>
            <person name="Ngan C.Y."/>
            <person name="Orejas M."/>
            <person name="Orosz E."/>
            <person name="Ouedraogo J.P."/>
            <person name="Overkamp K.M."/>
            <person name="Park H.-S."/>
            <person name="Perrone G."/>
            <person name="Piumi F."/>
            <person name="Punt P.J."/>
            <person name="Ram A.F."/>
            <person name="Ramon A."/>
            <person name="Rauscher S."/>
            <person name="Record E."/>
            <person name="Riano-Pachon D.M."/>
            <person name="Robert V."/>
            <person name="Roehrig J."/>
            <person name="Ruller R."/>
            <person name="Salamov A."/>
            <person name="Salih N.S."/>
            <person name="Samson R.A."/>
            <person name="Sandor E."/>
            <person name="Sanguinetti M."/>
            <person name="Schuetze T."/>
            <person name="Sepcic K."/>
            <person name="Shelest E."/>
            <person name="Sherlock G."/>
            <person name="Sophianopoulou V."/>
            <person name="Squina F.M."/>
            <person name="Sun H."/>
            <person name="Susca A."/>
            <person name="Todd R.B."/>
            <person name="Tsang A."/>
            <person name="Unkles S.E."/>
            <person name="van de Wiele N."/>
            <person name="van Rossen-Uffink D."/>
            <person name="Oliveira J.V."/>
            <person name="Vesth T.C."/>
            <person name="Visser J."/>
            <person name="Yu J.-H."/>
            <person name="Zhou M."/>
            <person name="Andersen M.R."/>
            <person name="Archer D.B."/>
            <person name="Baker S.E."/>
            <person name="Benoit I."/>
            <person name="Brakhage A.A."/>
            <person name="Braus G.H."/>
            <person name="Fischer R."/>
            <person name="Frisvad J.C."/>
            <person name="Goldman G.H."/>
            <person name="Houbraken J."/>
            <person name="Oakley B."/>
            <person name="Pocsi I."/>
            <person name="Scazzocchio C."/>
            <person name="Seiboth B."/>
            <person name="vanKuyk P.A."/>
            <person name="Wortman J."/>
            <person name="Dyer P.S."/>
            <person name="Grigoriev I.V."/>
        </authorList>
    </citation>
    <scope>NUCLEOTIDE SEQUENCE [LARGE SCALE GENOMIC DNA]</scope>
    <source>
        <strain evidence="8">DTO 134E9</strain>
    </source>
</reference>
<evidence type="ECO:0000256" key="4">
    <source>
        <dbReference type="ARBA" id="ARBA00023002"/>
    </source>
</evidence>
<dbReference type="InterPro" id="IPR020843">
    <property type="entry name" value="ER"/>
</dbReference>
<comment type="similarity">
    <text evidence="5">Belongs to the zinc-containing alcohol dehydrogenase family.</text>
</comment>
<organism evidence="7 8">
    <name type="scientific">Aspergillus wentii DTO 134E9</name>
    <dbReference type="NCBI Taxonomy" id="1073089"/>
    <lineage>
        <taxon>Eukaryota</taxon>
        <taxon>Fungi</taxon>
        <taxon>Dikarya</taxon>
        <taxon>Ascomycota</taxon>
        <taxon>Pezizomycotina</taxon>
        <taxon>Eurotiomycetes</taxon>
        <taxon>Eurotiomycetidae</taxon>
        <taxon>Eurotiales</taxon>
        <taxon>Aspergillaceae</taxon>
        <taxon>Aspergillus</taxon>
        <taxon>Aspergillus subgen. Cremei</taxon>
    </lineage>
</organism>
<dbReference type="VEuPathDB" id="FungiDB:ASPWEDRAFT_168101"/>
<dbReference type="InterPro" id="IPR036291">
    <property type="entry name" value="NAD(P)-bd_dom_sf"/>
</dbReference>
<dbReference type="Proteomes" id="UP000184383">
    <property type="component" value="Unassembled WGS sequence"/>
</dbReference>
<evidence type="ECO:0000313" key="8">
    <source>
        <dbReference type="Proteomes" id="UP000184383"/>
    </source>
</evidence>
<evidence type="ECO:0000256" key="2">
    <source>
        <dbReference type="ARBA" id="ARBA00022723"/>
    </source>
</evidence>
<dbReference type="FunFam" id="3.40.50.720:FF:000022">
    <property type="entry name" value="Cinnamyl alcohol dehydrogenase"/>
    <property type="match status" value="1"/>
</dbReference>
<dbReference type="CDD" id="cd05283">
    <property type="entry name" value="CAD1"/>
    <property type="match status" value="1"/>
</dbReference>
<dbReference type="SUPFAM" id="SSF50129">
    <property type="entry name" value="GroES-like"/>
    <property type="match status" value="1"/>
</dbReference>
<dbReference type="Pfam" id="PF08240">
    <property type="entry name" value="ADH_N"/>
    <property type="match status" value="1"/>
</dbReference>
<dbReference type="Gene3D" id="3.90.180.10">
    <property type="entry name" value="Medium-chain alcohol dehydrogenases, catalytic domain"/>
    <property type="match status" value="1"/>
</dbReference>
<dbReference type="GO" id="GO:0016616">
    <property type="term" value="F:oxidoreductase activity, acting on the CH-OH group of donors, NAD or NADP as acceptor"/>
    <property type="evidence" value="ECO:0007669"/>
    <property type="project" value="InterPro"/>
</dbReference>
<dbReference type="AlphaFoldDB" id="A0A1L9RT85"/>
<dbReference type="GeneID" id="63746103"/>